<gene>
    <name evidence="7" type="ORF">KC207_05430</name>
</gene>
<evidence type="ECO:0000256" key="6">
    <source>
        <dbReference type="SAM" id="Phobius"/>
    </source>
</evidence>
<accession>A0A941HZA9</accession>
<dbReference type="Proteomes" id="UP000677016">
    <property type="component" value="Unassembled WGS sequence"/>
</dbReference>
<evidence type="ECO:0000256" key="3">
    <source>
        <dbReference type="ARBA" id="ARBA00022692"/>
    </source>
</evidence>
<dbReference type="Pfam" id="PF06081">
    <property type="entry name" value="ArAE_1"/>
    <property type="match status" value="1"/>
</dbReference>
<keyword evidence="2" id="KW-1003">Cell membrane</keyword>
<reference evidence="7" key="1">
    <citation type="submission" date="2021-04" db="EMBL/GenBank/DDBJ databases">
        <title>Phycicoccus avicenniae sp. nov., a novel endophytic actinomycetes isolated from branch of Avicennia mariana.</title>
        <authorList>
            <person name="Tuo L."/>
        </authorList>
    </citation>
    <scope>NUCLEOTIDE SEQUENCE</scope>
    <source>
        <strain evidence="7">BSK3Z-2</strain>
    </source>
</reference>
<dbReference type="EMBL" id="JAGSNF010000004">
    <property type="protein sequence ID" value="MBR7742730.1"/>
    <property type="molecule type" value="Genomic_DNA"/>
</dbReference>
<dbReference type="InterPro" id="IPR010343">
    <property type="entry name" value="ArAE_1"/>
</dbReference>
<evidence type="ECO:0000313" key="7">
    <source>
        <dbReference type="EMBL" id="MBR7742730.1"/>
    </source>
</evidence>
<organism evidence="7 8">
    <name type="scientific">Phycicoccus avicenniae</name>
    <dbReference type="NCBI Taxonomy" id="2828860"/>
    <lineage>
        <taxon>Bacteria</taxon>
        <taxon>Bacillati</taxon>
        <taxon>Actinomycetota</taxon>
        <taxon>Actinomycetes</taxon>
        <taxon>Micrococcales</taxon>
        <taxon>Intrasporangiaceae</taxon>
        <taxon>Phycicoccus</taxon>
    </lineage>
</organism>
<dbReference type="RefSeq" id="WP_211601877.1">
    <property type="nucleotide sequence ID" value="NZ_JAGSNF010000004.1"/>
</dbReference>
<dbReference type="AlphaFoldDB" id="A0A941HZA9"/>
<comment type="subcellular location">
    <subcellularLocation>
        <location evidence="1">Cell membrane</location>
        <topology evidence="1">Multi-pass membrane protein</topology>
    </subcellularLocation>
</comment>
<keyword evidence="8" id="KW-1185">Reference proteome</keyword>
<keyword evidence="4 6" id="KW-1133">Transmembrane helix</keyword>
<comment type="caution">
    <text evidence="7">The sequence shown here is derived from an EMBL/GenBank/DDBJ whole genome shotgun (WGS) entry which is preliminary data.</text>
</comment>
<feature type="transmembrane region" description="Helical" evidence="6">
    <location>
        <begin position="148"/>
        <end position="166"/>
    </location>
</feature>
<evidence type="ECO:0000256" key="4">
    <source>
        <dbReference type="ARBA" id="ARBA00022989"/>
    </source>
</evidence>
<keyword evidence="5 6" id="KW-0472">Membrane</keyword>
<sequence>MRPPSPADLRARLASPATQTDLLQVLKAVVAAVVSWVITEEVLDLHQAFLAPWVALLTVHATVHRTLWRGVQTVLAVGVGVVLSLVVVLTMGSSSWSLGVALLVGLLLARLPLVRDEGVTIATTALFVIAAGYDASEQQAVAFLPDRLLATGIGVVVALLVNAVVLPPLNDASAQRQVDDVDRRLGDLIVKMAGQMRHPWQEQQEDDWVEETRSIDEDVDHAWSLVRHSQESRAWNVRRRRHRGLDDAGYPEVLTRLEEGVSYVRAIARQTRESSREAHEWDPVFRDRFVDLLEEAGRRVADPDAQVADLRQDLESLVRDLSREDLPALRWPLYGALLANLRLIVEIVDDVATARPVRT</sequence>
<protein>
    <submittedName>
        <fullName evidence="7">FUSC family protein</fullName>
    </submittedName>
</protein>
<feature type="transmembrane region" description="Helical" evidence="6">
    <location>
        <begin position="70"/>
        <end position="89"/>
    </location>
</feature>
<keyword evidence="3 6" id="KW-0812">Transmembrane</keyword>
<proteinExistence type="predicted"/>
<name>A0A941HZA9_9MICO</name>
<evidence type="ECO:0000313" key="8">
    <source>
        <dbReference type="Proteomes" id="UP000677016"/>
    </source>
</evidence>
<evidence type="ECO:0000256" key="1">
    <source>
        <dbReference type="ARBA" id="ARBA00004651"/>
    </source>
</evidence>
<evidence type="ECO:0000256" key="2">
    <source>
        <dbReference type="ARBA" id="ARBA00022475"/>
    </source>
</evidence>
<dbReference type="GO" id="GO:0005886">
    <property type="term" value="C:plasma membrane"/>
    <property type="evidence" value="ECO:0007669"/>
    <property type="project" value="UniProtKB-SubCell"/>
</dbReference>
<evidence type="ECO:0000256" key="5">
    <source>
        <dbReference type="ARBA" id="ARBA00023136"/>
    </source>
</evidence>